<dbReference type="RefSeq" id="YP_010755777.1">
    <property type="nucleotide sequence ID" value="NC_073474.1"/>
</dbReference>
<dbReference type="InterPro" id="IPR011335">
    <property type="entry name" value="Restrct_endonuc-II-like"/>
</dbReference>
<dbReference type="InterPro" id="IPR011604">
    <property type="entry name" value="PDDEXK-like_dom_sf"/>
</dbReference>
<organism evidence="2 3">
    <name type="scientific">Gordonia phage VanLee</name>
    <dbReference type="NCBI Taxonomy" id="2845816"/>
    <lineage>
        <taxon>Viruses</taxon>
        <taxon>Duplodnaviria</taxon>
        <taxon>Heunggongvirae</taxon>
        <taxon>Uroviricota</taxon>
        <taxon>Caudoviricetes</taxon>
        <taxon>Kruegerviridae</taxon>
        <taxon>Vanleevirus</taxon>
        <taxon>Vanleevirus vanlee</taxon>
    </lineage>
</organism>
<keyword evidence="2" id="KW-0378">Hydrolase</keyword>
<dbReference type="SUPFAM" id="SSF52980">
    <property type="entry name" value="Restriction endonuclease-like"/>
    <property type="match status" value="1"/>
</dbReference>
<dbReference type="Proteomes" id="UP000683422">
    <property type="component" value="Segment"/>
</dbReference>
<feature type="domain" description="YqaJ viral recombinase" evidence="1">
    <location>
        <begin position="30"/>
        <end position="163"/>
    </location>
</feature>
<sequence>MKGPSMTTTEITTGELLTTSLVPGSPEWLAAGISSSRVAAIVGKSYWSSKFEVWHQMAGNLPYEGSLESKIQRRGRILEPAIATWFAEEHPEFAVNETGTWCRPEDRRLFGSPDRLAMRGEQLAAVVECKTAIVDDEYGPEGSAKIPEPYYVQAQWEMFVTGTDVCYVPVLHTYLNFALYVVPRDEAYIANLRAEAVRFLDTLPGGKNYQLPPIDGHEATYAAIRKINPAIQDGDVIIPAELGRDFLHARQQSEEWEKALRYYKSEIANTLGPFKTAVVKRGDNDYLKVAARRMAKGGPTLYKGSAKLEDLASIA</sequence>
<dbReference type="PANTHER" id="PTHR46609:SF6">
    <property type="entry name" value="EXONUCLEASE, PHAGE-TYPE_RECB, C-TERMINAL DOMAIN-CONTAINING PROTEIN-RELATED"/>
    <property type="match status" value="1"/>
</dbReference>
<dbReference type="KEGG" id="vg:80020448"/>
<name>A0A8F2D9D1_9CAUD</name>
<accession>A0A8F2D9D1</accession>
<dbReference type="PANTHER" id="PTHR46609">
    <property type="entry name" value="EXONUCLEASE, PHAGE-TYPE/RECB, C-TERMINAL DOMAIN-CONTAINING PROTEIN"/>
    <property type="match status" value="1"/>
</dbReference>
<dbReference type="InterPro" id="IPR051703">
    <property type="entry name" value="NF-kappa-B_Signaling_Reg"/>
</dbReference>
<dbReference type="Gene3D" id="3.90.320.10">
    <property type="match status" value="1"/>
</dbReference>
<gene>
    <name evidence="2" type="primary">36</name>
    <name evidence="2" type="ORF">SEA_VANLEE_36</name>
</gene>
<dbReference type="GeneID" id="80020448"/>
<dbReference type="InterPro" id="IPR019080">
    <property type="entry name" value="YqaJ_viral_recombinase"/>
</dbReference>
<evidence type="ECO:0000313" key="2">
    <source>
        <dbReference type="EMBL" id="QWS68153.1"/>
    </source>
</evidence>
<dbReference type="GO" id="GO:0004527">
    <property type="term" value="F:exonuclease activity"/>
    <property type="evidence" value="ECO:0007669"/>
    <property type="project" value="UniProtKB-KW"/>
</dbReference>
<reference evidence="2" key="1">
    <citation type="submission" date="2021-04" db="EMBL/GenBank/DDBJ databases">
        <authorList>
            <person name="Barnhill K.B."/>
            <person name="Biggs A.M."/>
            <person name="Bland J."/>
            <person name="Choudhary H.M."/>
            <person name="Crogan R.E."/>
            <person name="Finocchiaro A.B."/>
            <person name="Franco V."/>
            <person name="Fuller T.A."/>
            <person name="Hanwacker C.G."/>
            <person name="Howard Z.E."/>
            <person name="Iqbal M."/>
            <person name="Mathew A.M."/>
            <person name="Miller S."/>
            <person name="Padhye S."/>
            <person name="Rainey E."/>
            <person name="Rodriguez A."/>
            <person name="Stewart E."/>
            <person name="Otero L.A."/>
            <person name="Chase M.A."/>
            <person name="Pollenz R.S."/>
            <person name="Garlena R.A."/>
            <person name="Russell D.A."/>
            <person name="Jacobs-Sera D."/>
            <person name="Hatfull G.F."/>
        </authorList>
    </citation>
    <scope>NUCLEOTIDE SEQUENCE</scope>
</reference>
<keyword evidence="2" id="KW-0269">Exonuclease</keyword>
<dbReference type="Pfam" id="PF09588">
    <property type="entry name" value="YqaJ"/>
    <property type="match status" value="1"/>
</dbReference>
<protein>
    <submittedName>
        <fullName evidence="2">Cas4 family exonuclease</fullName>
    </submittedName>
</protein>
<proteinExistence type="predicted"/>
<dbReference type="EMBL" id="MZ028627">
    <property type="protein sequence ID" value="QWS68153.1"/>
    <property type="molecule type" value="Genomic_DNA"/>
</dbReference>
<keyword evidence="3" id="KW-1185">Reference proteome</keyword>
<keyword evidence="2" id="KW-0540">Nuclease</keyword>
<evidence type="ECO:0000313" key="3">
    <source>
        <dbReference type="Proteomes" id="UP000683422"/>
    </source>
</evidence>
<evidence type="ECO:0000259" key="1">
    <source>
        <dbReference type="Pfam" id="PF09588"/>
    </source>
</evidence>